<dbReference type="EMBL" id="CAJNOJ010000084">
    <property type="protein sequence ID" value="CAF1067607.1"/>
    <property type="molecule type" value="Genomic_DNA"/>
</dbReference>
<proteinExistence type="predicted"/>
<sequence length="183" mass="21702">MISDTERINHLQWRIKRLENLIGKSSKMRIIETITNLNEQVLDFASNNSLTARKLVYRADQINRLTNPNFQRYIDEDRLAICDLVLADEARIRSVTENLSEIEALARVLDERWFAEIPKLFASLNRLLVKYEHIKNEHRQHTDELNHFLQDYAAFTLLMDENLHRYKSMINEDHHVVSNDSIE</sequence>
<name>A0A814LR69_ADIRI</name>
<dbReference type="PANTHER" id="PTHR28360">
    <property type="entry name" value="DYNACTIN SUBUNIT 3"/>
    <property type="match status" value="1"/>
</dbReference>
<evidence type="ECO:0000313" key="2">
    <source>
        <dbReference type="EMBL" id="CAF1067607.1"/>
    </source>
</evidence>
<dbReference type="InterPro" id="IPR009991">
    <property type="entry name" value="DCTN3"/>
</dbReference>
<evidence type="ECO:0000256" key="1">
    <source>
        <dbReference type="SAM" id="Coils"/>
    </source>
</evidence>
<dbReference type="Proteomes" id="UP000663852">
    <property type="component" value="Unassembled WGS sequence"/>
</dbReference>
<comment type="caution">
    <text evidence="2">The sequence shown here is derived from an EMBL/GenBank/DDBJ whole genome shotgun (WGS) entry which is preliminary data.</text>
</comment>
<dbReference type="AlphaFoldDB" id="A0A814LR69"/>
<feature type="coiled-coil region" evidence="1">
    <location>
        <begin position="92"/>
        <end position="144"/>
    </location>
</feature>
<accession>A0A814LR69</accession>
<dbReference type="Pfam" id="PF07426">
    <property type="entry name" value="Dynactin_p22"/>
    <property type="match status" value="1"/>
</dbReference>
<dbReference type="PANTHER" id="PTHR28360:SF1">
    <property type="entry name" value="DYNACTIN SUBUNIT 3"/>
    <property type="match status" value="1"/>
</dbReference>
<keyword evidence="1" id="KW-0175">Coiled coil</keyword>
<reference evidence="2" key="1">
    <citation type="submission" date="2021-02" db="EMBL/GenBank/DDBJ databases">
        <authorList>
            <person name="Nowell W R."/>
        </authorList>
    </citation>
    <scope>NUCLEOTIDE SEQUENCE</scope>
</reference>
<dbReference type="GO" id="GO:0061640">
    <property type="term" value="P:cytoskeleton-dependent cytokinesis"/>
    <property type="evidence" value="ECO:0007669"/>
    <property type="project" value="InterPro"/>
</dbReference>
<organism evidence="2 3">
    <name type="scientific">Adineta ricciae</name>
    <name type="common">Rotifer</name>
    <dbReference type="NCBI Taxonomy" id="249248"/>
    <lineage>
        <taxon>Eukaryota</taxon>
        <taxon>Metazoa</taxon>
        <taxon>Spiralia</taxon>
        <taxon>Gnathifera</taxon>
        <taxon>Rotifera</taxon>
        <taxon>Eurotatoria</taxon>
        <taxon>Bdelloidea</taxon>
        <taxon>Adinetida</taxon>
        <taxon>Adinetidae</taxon>
        <taxon>Adineta</taxon>
    </lineage>
</organism>
<protein>
    <submittedName>
        <fullName evidence="2">Uncharacterized protein</fullName>
    </submittedName>
</protein>
<gene>
    <name evidence="2" type="ORF">EDS130_LOCUS18264</name>
</gene>
<dbReference type="GO" id="GO:0005869">
    <property type="term" value="C:dynactin complex"/>
    <property type="evidence" value="ECO:0007669"/>
    <property type="project" value="InterPro"/>
</dbReference>
<dbReference type="OrthoDB" id="16729at2759"/>
<evidence type="ECO:0000313" key="3">
    <source>
        <dbReference type="Proteomes" id="UP000663852"/>
    </source>
</evidence>